<keyword evidence="8" id="KW-1185">Reference proteome</keyword>
<proteinExistence type="predicted"/>
<organism evidence="7 8">
    <name type="scientific">Drosophila ananassae</name>
    <name type="common">Fruit fly</name>
    <dbReference type="NCBI Taxonomy" id="7217"/>
    <lineage>
        <taxon>Eukaryota</taxon>
        <taxon>Metazoa</taxon>
        <taxon>Ecdysozoa</taxon>
        <taxon>Arthropoda</taxon>
        <taxon>Hexapoda</taxon>
        <taxon>Insecta</taxon>
        <taxon>Pterygota</taxon>
        <taxon>Neoptera</taxon>
        <taxon>Endopterygota</taxon>
        <taxon>Diptera</taxon>
        <taxon>Brachycera</taxon>
        <taxon>Muscomorpha</taxon>
        <taxon>Ephydroidea</taxon>
        <taxon>Drosophilidae</taxon>
        <taxon>Drosophila</taxon>
        <taxon>Sophophora</taxon>
    </lineage>
</organism>
<feature type="region of interest" description="Disordered" evidence="6">
    <location>
        <begin position="221"/>
        <end position="362"/>
    </location>
</feature>
<evidence type="ECO:0000313" key="8">
    <source>
        <dbReference type="Proteomes" id="UP000007801"/>
    </source>
</evidence>
<dbReference type="Pfam" id="PF14960">
    <property type="entry name" value="ATP_synth_reg"/>
    <property type="match status" value="1"/>
</dbReference>
<evidence type="ECO:0000313" key="7">
    <source>
        <dbReference type="EMBL" id="EDV38490.2"/>
    </source>
</evidence>
<feature type="compositionally biased region" description="Low complexity" evidence="6">
    <location>
        <begin position="148"/>
        <end position="160"/>
    </location>
</feature>
<feature type="compositionally biased region" description="Basic and acidic residues" evidence="6">
    <location>
        <begin position="126"/>
        <end position="139"/>
    </location>
</feature>
<gene>
    <name evidence="7" type="primary">Dana\GF19492</name>
    <name evidence="7" type="synonym">dana_GLEANR_21532</name>
    <name evidence="7" type="ORF">GF19492</name>
</gene>
<evidence type="ECO:0000256" key="2">
    <source>
        <dbReference type="ARBA" id="ARBA00022692"/>
    </source>
</evidence>
<feature type="compositionally biased region" description="Basic and acidic residues" evidence="6">
    <location>
        <begin position="87"/>
        <end position="100"/>
    </location>
</feature>
<dbReference type="KEGG" id="dan:6502249"/>
<dbReference type="AlphaFoldDB" id="B3MXM5"/>
<dbReference type="Proteomes" id="UP000007801">
    <property type="component" value="Unassembled WGS sequence"/>
</dbReference>
<dbReference type="GO" id="GO:0031966">
    <property type="term" value="C:mitochondrial membrane"/>
    <property type="evidence" value="ECO:0007669"/>
    <property type="project" value="UniProtKB-SubCell"/>
</dbReference>
<feature type="compositionally biased region" description="Low complexity" evidence="6">
    <location>
        <begin position="167"/>
        <end position="186"/>
    </location>
</feature>
<feature type="region of interest" description="Disordered" evidence="6">
    <location>
        <begin position="51"/>
        <end position="73"/>
    </location>
</feature>
<comment type="subcellular location">
    <subcellularLocation>
        <location evidence="1">Mitochondrion membrane</location>
        <topology evidence="1">Single-pass membrane protein</topology>
    </subcellularLocation>
</comment>
<feature type="region of interest" description="Disordered" evidence="6">
    <location>
        <begin position="87"/>
        <end position="186"/>
    </location>
</feature>
<feature type="compositionally biased region" description="Low complexity" evidence="6">
    <location>
        <begin position="241"/>
        <end position="259"/>
    </location>
</feature>
<sequence length="362" mass="38990">MAEGFKKYFNGTTINGRANVAKATYATLALLYIFYRMRKGGSKEQSQLASGKCSCESETGPGPHSDPGIYEVDPDCSVCRERSEKAMTEYDKEQQRKAAQEEDDGCRDDPPPPPSGGSGGQPRRKCPCEEPSRRVEGSVKHSSHHITGHSTTNSSSHSSSNKVRGHQFQSPYQYQQRYSQSSAAQAQAEQVRPASALVGQVHDAVYRVFRGVVGAMFGGSTINTSSGSGEKAEGQTPGGIASASDSSAAAASATSPSSSMVDEQEEEEERDDGQDYDGSEETPLKRRTAPRSCVPTSHDMPDVVGLEEGHYLYQNQPEESYSPPAREAYSGPESSKSHKNENDYSGFTDGFASGLFFGGEDQ</sequence>
<dbReference type="GeneID" id="6502249"/>
<evidence type="ECO:0000256" key="5">
    <source>
        <dbReference type="ARBA" id="ARBA00023136"/>
    </source>
</evidence>
<evidence type="ECO:0000256" key="4">
    <source>
        <dbReference type="ARBA" id="ARBA00023128"/>
    </source>
</evidence>
<keyword evidence="3" id="KW-1133">Transmembrane helix</keyword>
<dbReference type="PANTHER" id="PTHR34038:SF1">
    <property type="entry name" value="ATP SYNTHASE MEMBRANE SUBUNIT K, MITOCHONDRIAL"/>
    <property type="match status" value="1"/>
</dbReference>
<dbReference type="EMBL" id="CH902630">
    <property type="protein sequence ID" value="EDV38490.2"/>
    <property type="molecule type" value="Genomic_DNA"/>
</dbReference>
<protein>
    <submittedName>
        <fullName evidence="7">Uncharacterized protein</fullName>
    </submittedName>
</protein>
<dbReference type="OrthoDB" id="9435504at2759"/>
<keyword evidence="2" id="KW-0812">Transmembrane</keyword>
<dbReference type="HOGENOM" id="CLU_819563_0_0_1"/>
<dbReference type="FunCoup" id="B3MXM5">
    <property type="interactions" value="2"/>
</dbReference>
<evidence type="ECO:0000256" key="3">
    <source>
        <dbReference type="ARBA" id="ARBA00022989"/>
    </source>
</evidence>
<reference evidence="7 8" key="1">
    <citation type="journal article" date="2007" name="Nature">
        <title>Evolution of genes and genomes on the Drosophila phylogeny.</title>
        <authorList>
            <consortium name="Drosophila 12 Genomes Consortium"/>
            <person name="Clark A.G."/>
            <person name="Eisen M.B."/>
            <person name="Smith D.R."/>
            <person name="Bergman C.M."/>
            <person name="Oliver B."/>
            <person name="Markow T.A."/>
            <person name="Kaufman T.C."/>
            <person name="Kellis M."/>
            <person name="Gelbart W."/>
            <person name="Iyer V.N."/>
            <person name="Pollard D.A."/>
            <person name="Sackton T.B."/>
            <person name="Larracuente A.M."/>
            <person name="Singh N.D."/>
            <person name="Abad J.P."/>
            <person name="Abt D.N."/>
            <person name="Adryan B."/>
            <person name="Aguade M."/>
            <person name="Akashi H."/>
            <person name="Anderson W.W."/>
            <person name="Aquadro C.F."/>
            <person name="Ardell D.H."/>
            <person name="Arguello R."/>
            <person name="Artieri C.G."/>
            <person name="Barbash D.A."/>
            <person name="Barker D."/>
            <person name="Barsanti P."/>
            <person name="Batterham P."/>
            <person name="Batzoglou S."/>
            <person name="Begun D."/>
            <person name="Bhutkar A."/>
            <person name="Blanco E."/>
            <person name="Bosak S.A."/>
            <person name="Bradley R.K."/>
            <person name="Brand A.D."/>
            <person name="Brent M.R."/>
            <person name="Brooks A.N."/>
            <person name="Brown R.H."/>
            <person name="Butlin R.K."/>
            <person name="Caggese C."/>
            <person name="Calvi B.R."/>
            <person name="Bernardo de Carvalho A."/>
            <person name="Caspi A."/>
            <person name="Castrezana S."/>
            <person name="Celniker S.E."/>
            <person name="Chang J.L."/>
            <person name="Chapple C."/>
            <person name="Chatterji S."/>
            <person name="Chinwalla A."/>
            <person name="Civetta A."/>
            <person name="Clifton S.W."/>
            <person name="Comeron J.M."/>
            <person name="Costello J.C."/>
            <person name="Coyne J.A."/>
            <person name="Daub J."/>
            <person name="David R.G."/>
            <person name="Delcher A.L."/>
            <person name="Delehaunty K."/>
            <person name="Do C.B."/>
            <person name="Ebling H."/>
            <person name="Edwards K."/>
            <person name="Eickbush T."/>
            <person name="Evans J.D."/>
            <person name="Filipski A."/>
            <person name="Findeiss S."/>
            <person name="Freyhult E."/>
            <person name="Fulton L."/>
            <person name="Fulton R."/>
            <person name="Garcia A.C."/>
            <person name="Gardiner A."/>
            <person name="Garfield D.A."/>
            <person name="Garvin B.E."/>
            <person name="Gibson G."/>
            <person name="Gilbert D."/>
            <person name="Gnerre S."/>
            <person name="Godfrey J."/>
            <person name="Good R."/>
            <person name="Gotea V."/>
            <person name="Gravely B."/>
            <person name="Greenberg A.J."/>
            <person name="Griffiths-Jones S."/>
            <person name="Gross S."/>
            <person name="Guigo R."/>
            <person name="Gustafson E.A."/>
            <person name="Haerty W."/>
            <person name="Hahn M.W."/>
            <person name="Halligan D.L."/>
            <person name="Halpern A.L."/>
            <person name="Halter G.M."/>
            <person name="Han M.V."/>
            <person name="Heger A."/>
            <person name="Hillier L."/>
            <person name="Hinrichs A.S."/>
            <person name="Holmes I."/>
            <person name="Hoskins R.A."/>
            <person name="Hubisz M.J."/>
            <person name="Hultmark D."/>
            <person name="Huntley M.A."/>
            <person name="Jaffe D.B."/>
            <person name="Jagadeeshan S."/>
            <person name="Jeck W.R."/>
            <person name="Johnson J."/>
            <person name="Jones C.D."/>
            <person name="Jordan W.C."/>
            <person name="Karpen G.H."/>
            <person name="Kataoka E."/>
            <person name="Keightley P.D."/>
            <person name="Kheradpour P."/>
            <person name="Kirkness E.F."/>
            <person name="Koerich L.B."/>
            <person name="Kristiansen K."/>
            <person name="Kudrna D."/>
            <person name="Kulathinal R.J."/>
            <person name="Kumar S."/>
            <person name="Kwok R."/>
            <person name="Lander E."/>
            <person name="Langley C.H."/>
            <person name="Lapoint R."/>
            <person name="Lazzaro B.P."/>
            <person name="Lee S.J."/>
            <person name="Levesque L."/>
            <person name="Li R."/>
            <person name="Lin C.F."/>
            <person name="Lin M.F."/>
            <person name="Lindblad-Toh K."/>
            <person name="Llopart A."/>
            <person name="Long M."/>
            <person name="Low L."/>
            <person name="Lozovsky E."/>
            <person name="Lu J."/>
            <person name="Luo M."/>
            <person name="Machado C.A."/>
            <person name="Makalowski W."/>
            <person name="Marzo M."/>
            <person name="Matsuda M."/>
            <person name="Matzkin L."/>
            <person name="McAllister B."/>
            <person name="McBride C.S."/>
            <person name="McKernan B."/>
            <person name="McKernan K."/>
            <person name="Mendez-Lago M."/>
            <person name="Minx P."/>
            <person name="Mollenhauer M.U."/>
            <person name="Montooth K."/>
            <person name="Mount S.M."/>
            <person name="Mu X."/>
            <person name="Myers E."/>
            <person name="Negre B."/>
            <person name="Newfeld S."/>
            <person name="Nielsen R."/>
            <person name="Noor M.A."/>
            <person name="O'Grady P."/>
            <person name="Pachter L."/>
            <person name="Papaceit M."/>
            <person name="Parisi M.J."/>
            <person name="Parisi M."/>
            <person name="Parts L."/>
            <person name="Pedersen J.S."/>
            <person name="Pesole G."/>
            <person name="Phillippy A.M."/>
            <person name="Ponting C.P."/>
            <person name="Pop M."/>
            <person name="Porcelli D."/>
            <person name="Powell J.R."/>
            <person name="Prohaska S."/>
            <person name="Pruitt K."/>
            <person name="Puig M."/>
            <person name="Quesneville H."/>
            <person name="Ram K.R."/>
            <person name="Rand D."/>
            <person name="Rasmussen M.D."/>
            <person name="Reed L.K."/>
            <person name="Reenan R."/>
            <person name="Reily A."/>
            <person name="Remington K.A."/>
            <person name="Rieger T.T."/>
            <person name="Ritchie M.G."/>
            <person name="Robin C."/>
            <person name="Rogers Y.H."/>
            <person name="Rohde C."/>
            <person name="Rozas J."/>
            <person name="Rubenfield M.J."/>
            <person name="Ruiz A."/>
            <person name="Russo S."/>
            <person name="Salzberg S.L."/>
            <person name="Sanchez-Gracia A."/>
            <person name="Saranga D.J."/>
            <person name="Sato H."/>
            <person name="Schaeffer S.W."/>
            <person name="Schatz M.C."/>
            <person name="Schlenke T."/>
            <person name="Schwartz R."/>
            <person name="Segarra C."/>
            <person name="Singh R.S."/>
            <person name="Sirot L."/>
            <person name="Sirota M."/>
            <person name="Sisneros N.B."/>
            <person name="Smith C.D."/>
            <person name="Smith T.F."/>
            <person name="Spieth J."/>
            <person name="Stage D.E."/>
            <person name="Stark A."/>
            <person name="Stephan W."/>
            <person name="Strausberg R.L."/>
            <person name="Strempel S."/>
            <person name="Sturgill D."/>
            <person name="Sutton G."/>
            <person name="Sutton G.G."/>
            <person name="Tao W."/>
            <person name="Teichmann S."/>
            <person name="Tobari Y.N."/>
            <person name="Tomimura Y."/>
            <person name="Tsolas J.M."/>
            <person name="Valente V.L."/>
            <person name="Venter E."/>
            <person name="Venter J.C."/>
            <person name="Vicario S."/>
            <person name="Vieira F.G."/>
            <person name="Vilella A.J."/>
            <person name="Villasante A."/>
            <person name="Walenz B."/>
            <person name="Wang J."/>
            <person name="Wasserman M."/>
            <person name="Watts T."/>
            <person name="Wilson D."/>
            <person name="Wilson R.K."/>
            <person name="Wing R.A."/>
            <person name="Wolfner M.F."/>
            <person name="Wong A."/>
            <person name="Wong G.K."/>
            <person name="Wu C.I."/>
            <person name="Wu G."/>
            <person name="Yamamoto D."/>
            <person name="Yang H.P."/>
            <person name="Yang S.P."/>
            <person name="Yorke J.A."/>
            <person name="Yoshida K."/>
            <person name="Zdobnov E."/>
            <person name="Zhang P."/>
            <person name="Zhang Y."/>
            <person name="Zimin A.V."/>
            <person name="Baldwin J."/>
            <person name="Abdouelleil A."/>
            <person name="Abdulkadir J."/>
            <person name="Abebe A."/>
            <person name="Abera B."/>
            <person name="Abreu J."/>
            <person name="Acer S.C."/>
            <person name="Aftuck L."/>
            <person name="Alexander A."/>
            <person name="An P."/>
            <person name="Anderson E."/>
            <person name="Anderson S."/>
            <person name="Arachi H."/>
            <person name="Azer M."/>
            <person name="Bachantsang P."/>
            <person name="Barry A."/>
            <person name="Bayul T."/>
            <person name="Berlin A."/>
            <person name="Bessette D."/>
            <person name="Bloom T."/>
            <person name="Blye J."/>
            <person name="Boguslavskiy L."/>
            <person name="Bonnet C."/>
            <person name="Boukhgalter B."/>
            <person name="Bourzgui I."/>
            <person name="Brown A."/>
            <person name="Cahill P."/>
            <person name="Channer S."/>
            <person name="Cheshatsang Y."/>
            <person name="Chuda L."/>
            <person name="Citroen M."/>
            <person name="Collymore A."/>
            <person name="Cooke P."/>
            <person name="Costello M."/>
            <person name="D'Aco K."/>
            <person name="Daza R."/>
            <person name="De Haan G."/>
            <person name="DeGray S."/>
            <person name="DeMaso C."/>
            <person name="Dhargay N."/>
            <person name="Dooley K."/>
            <person name="Dooley E."/>
            <person name="Doricent M."/>
            <person name="Dorje P."/>
            <person name="Dorjee K."/>
            <person name="Dupes A."/>
            <person name="Elong R."/>
            <person name="Falk J."/>
            <person name="Farina A."/>
            <person name="Faro S."/>
            <person name="Ferguson D."/>
            <person name="Fisher S."/>
            <person name="Foley C.D."/>
            <person name="Franke A."/>
            <person name="Friedrich D."/>
            <person name="Gadbois L."/>
            <person name="Gearin G."/>
            <person name="Gearin C.R."/>
            <person name="Giannoukos G."/>
            <person name="Goode T."/>
            <person name="Graham J."/>
            <person name="Grandbois E."/>
            <person name="Grewal S."/>
            <person name="Gyaltsen K."/>
            <person name="Hafez N."/>
            <person name="Hagos B."/>
            <person name="Hall J."/>
            <person name="Henson C."/>
            <person name="Hollinger A."/>
            <person name="Honan T."/>
            <person name="Huard M.D."/>
            <person name="Hughes L."/>
            <person name="Hurhula B."/>
            <person name="Husby M.E."/>
            <person name="Kamat A."/>
            <person name="Kanga B."/>
            <person name="Kashin S."/>
            <person name="Khazanovich D."/>
            <person name="Kisner P."/>
            <person name="Lance K."/>
            <person name="Lara M."/>
            <person name="Lee W."/>
            <person name="Lennon N."/>
            <person name="Letendre F."/>
            <person name="LeVine R."/>
            <person name="Lipovsky A."/>
            <person name="Liu X."/>
            <person name="Liu J."/>
            <person name="Liu S."/>
            <person name="Lokyitsang T."/>
            <person name="Lokyitsang Y."/>
            <person name="Lubonja R."/>
            <person name="Lui A."/>
            <person name="MacDonald P."/>
            <person name="Magnisalis V."/>
            <person name="Maru K."/>
            <person name="Matthews C."/>
            <person name="McCusker W."/>
            <person name="McDonough S."/>
            <person name="Mehta T."/>
            <person name="Meldrim J."/>
            <person name="Meneus L."/>
            <person name="Mihai O."/>
            <person name="Mihalev A."/>
            <person name="Mihova T."/>
            <person name="Mittelman R."/>
            <person name="Mlenga V."/>
            <person name="Montmayeur A."/>
            <person name="Mulrain L."/>
            <person name="Navidi A."/>
            <person name="Naylor J."/>
            <person name="Negash T."/>
            <person name="Nguyen T."/>
            <person name="Nguyen N."/>
            <person name="Nicol R."/>
            <person name="Norbu C."/>
            <person name="Norbu N."/>
            <person name="Novod N."/>
            <person name="O'Neill B."/>
            <person name="Osman S."/>
            <person name="Markiewicz E."/>
            <person name="Oyono O.L."/>
            <person name="Patti C."/>
            <person name="Phunkhang P."/>
            <person name="Pierre F."/>
            <person name="Priest M."/>
            <person name="Raghuraman S."/>
            <person name="Rege F."/>
            <person name="Reyes R."/>
            <person name="Rise C."/>
            <person name="Rogov P."/>
            <person name="Ross K."/>
            <person name="Ryan E."/>
            <person name="Settipalli S."/>
            <person name="Shea T."/>
            <person name="Sherpa N."/>
            <person name="Shi L."/>
            <person name="Shih D."/>
            <person name="Sparrow T."/>
            <person name="Spaulding J."/>
            <person name="Stalker J."/>
            <person name="Stange-Thomann N."/>
            <person name="Stavropoulos S."/>
            <person name="Stone C."/>
            <person name="Strader C."/>
            <person name="Tesfaye S."/>
            <person name="Thomson T."/>
            <person name="Thoulutsang Y."/>
            <person name="Thoulutsang D."/>
            <person name="Topham K."/>
            <person name="Topping I."/>
            <person name="Tsamla T."/>
            <person name="Vassiliev H."/>
            <person name="Vo A."/>
            <person name="Wangchuk T."/>
            <person name="Wangdi T."/>
            <person name="Weiand M."/>
            <person name="Wilkinson J."/>
            <person name="Wilson A."/>
            <person name="Yadav S."/>
            <person name="Young G."/>
            <person name="Yu Q."/>
            <person name="Zembek L."/>
            <person name="Zhong D."/>
            <person name="Zimmer A."/>
            <person name="Zwirko Z."/>
            <person name="Jaffe D.B."/>
            <person name="Alvarez P."/>
            <person name="Brockman W."/>
            <person name="Butler J."/>
            <person name="Chin C."/>
            <person name="Gnerre S."/>
            <person name="Grabherr M."/>
            <person name="Kleber M."/>
            <person name="Mauceli E."/>
            <person name="MacCallum I."/>
        </authorList>
    </citation>
    <scope>NUCLEOTIDE SEQUENCE [LARGE SCALE GENOMIC DNA]</scope>
    <source>
        <strain evidence="8">Tucson 14024-0371.13</strain>
    </source>
</reference>
<dbReference type="eggNOG" id="ENOG502TEY9">
    <property type="taxonomic scope" value="Eukaryota"/>
</dbReference>
<dbReference type="PANTHER" id="PTHR34038">
    <property type="entry name" value="ATP SYNTHASE MEMBRANE SUBUNIT DAPIT, MITOCHONDRIAL"/>
    <property type="match status" value="1"/>
</dbReference>
<feature type="compositionally biased region" description="Acidic residues" evidence="6">
    <location>
        <begin position="262"/>
        <end position="280"/>
    </location>
</feature>
<keyword evidence="5" id="KW-0472">Membrane</keyword>
<dbReference type="InterPro" id="IPR009125">
    <property type="entry name" value="ATPMK"/>
</dbReference>
<evidence type="ECO:0000256" key="1">
    <source>
        <dbReference type="ARBA" id="ARBA00004304"/>
    </source>
</evidence>
<name>B3MXM5_DROAN</name>
<accession>B3MXM5</accession>
<evidence type="ECO:0000256" key="6">
    <source>
        <dbReference type="SAM" id="MobiDB-lite"/>
    </source>
</evidence>
<keyword evidence="4" id="KW-0496">Mitochondrion</keyword>
<dbReference type="InParanoid" id="B3MXM5"/>